<accession>A0A3S4JV00</accession>
<sequence>MQEKTKRAGIIGLFSDEPELDNAFVEKLRNGGTPALAINAFPKLSASTLLYKLNPAVKEGKNKIYAIDAILRQWHEETPSRNKKGKLLILSTAQAMKDNCWDVLGMLLTRAQELNFPLTILLTGSPDQKPRLLDHSGFTAPRSYLPCATFADLP</sequence>
<evidence type="ECO:0000313" key="1">
    <source>
        <dbReference type="EMBL" id="VEB94298.1"/>
    </source>
</evidence>
<protein>
    <submittedName>
        <fullName evidence="1">Uncharacterized protein</fullName>
    </submittedName>
</protein>
<gene>
    <name evidence="1" type="ORF">NCTC11075_05215</name>
</gene>
<dbReference type="AlphaFoldDB" id="A0A3S4JV00"/>
<name>A0A3S4JV00_CITKO</name>
<proteinExistence type="predicted"/>
<dbReference type="EMBL" id="LR134204">
    <property type="protein sequence ID" value="VEB94298.1"/>
    <property type="molecule type" value="Genomic_DNA"/>
</dbReference>
<organism evidence="1 2">
    <name type="scientific">Citrobacter koseri</name>
    <name type="common">Citrobacter diversus</name>
    <dbReference type="NCBI Taxonomy" id="545"/>
    <lineage>
        <taxon>Bacteria</taxon>
        <taxon>Pseudomonadati</taxon>
        <taxon>Pseudomonadota</taxon>
        <taxon>Gammaproteobacteria</taxon>
        <taxon>Enterobacterales</taxon>
        <taxon>Enterobacteriaceae</taxon>
        <taxon>Citrobacter</taxon>
    </lineage>
</organism>
<evidence type="ECO:0000313" key="2">
    <source>
        <dbReference type="Proteomes" id="UP000270272"/>
    </source>
</evidence>
<dbReference type="Proteomes" id="UP000270272">
    <property type="component" value="Chromosome"/>
</dbReference>
<reference evidence="1 2" key="1">
    <citation type="submission" date="2018-12" db="EMBL/GenBank/DDBJ databases">
        <authorList>
            <consortium name="Pathogen Informatics"/>
        </authorList>
    </citation>
    <scope>NUCLEOTIDE SEQUENCE [LARGE SCALE GENOMIC DNA]</scope>
    <source>
        <strain evidence="1 2">NCTC11075</strain>
    </source>
</reference>